<accession>A0A397JM96</accession>
<evidence type="ECO:0000256" key="1">
    <source>
        <dbReference type="ARBA" id="ARBA00006658"/>
    </source>
</evidence>
<proteinExistence type="inferred from homology"/>
<dbReference type="InterPro" id="IPR051330">
    <property type="entry name" value="Phosphatase_reg/MetRdx"/>
</dbReference>
<dbReference type="Proteomes" id="UP000266861">
    <property type="component" value="Unassembled WGS sequence"/>
</dbReference>
<organism evidence="2 3">
    <name type="scientific">Diversispora epigaea</name>
    <dbReference type="NCBI Taxonomy" id="1348612"/>
    <lineage>
        <taxon>Eukaryota</taxon>
        <taxon>Fungi</taxon>
        <taxon>Fungi incertae sedis</taxon>
        <taxon>Mucoromycota</taxon>
        <taxon>Glomeromycotina</taxon>
        <taxon>Glomeromycetes</taxon>
        <taxon>Diversisporales</taxon>
        <taxon>Diversisporaceae</taxon>
        <taxon>Diversispora</taxon>
    </lineage>
</organism>
<gene>
    <name evidence="2" type="ORF">Glove_55g56</name>
</gene>
<keyword evidence="3" id="KW-1185">Reference proteome</keyword>
<dbReference type="Pfam" id="PF04176">
    <property type="entry name" value="TIP41"/>
    <property type="match status" value="1"/>
</dbReference>
<dbReference type="GO" id="GO:0005829">
    <property type="term" value="C:cytosol"/>
    <property type="evidence" value="ECO:0007669"/>
    <property type="project" value="TreeGrafter"/>
</dbReference>
<sequence>MSSSSLEYKLIKENNSTQGISIEGWKIVTKKLPILNSQEIEKVQKEILVPLPEMFFGNNSLSVSNDDYGVLFEFSPIDALKLVDSTKEGGEKVKVAYSEEWTLKSSKNHEHIKDVIKPYDWTYSTLYSGTLKIASKGQKFEKTTERIDIEKLKIPEPILFYDEIMLFEDELADNGTAVLSAKVRVMESGFFILQRFFLRVDDVLFKMNETRVYHEFGTKSLLKEYSSREEHYFKIKAQIPVYKGDDISQLTNPDWVSSKLTNSEELILENLNLLGGNYSKI</sequence>
<dbReference type="OrthoDB" id="10253878at2759"/>
<evidence type="ECO:0008006" key="4">
    <source>
        <dbReference type="Google" id="ProtNLM"/>
    </source>
</evidence>
<dbReference type="InterPro" id="IPR007303">
    <property type="entry name" value="TIP41-like"/>
</dbReference>
<dbReference type="GO" id="GO:0031929">
    <property type="term" value="P:TOR signaling"/>
    <property type="evidence" value="ECO:0007669"/>
    <property type="project" value="TreeGrafter"/>
</dbReference>
<reference evidence="2 3" key="1">
    <citation type="submission" date="2018-08" db="EMBL/GenBank/DDBJ databases">
        <title>Genome and evolution of the arbuscular mycorrhizal fungus Diversispora epigaea (formerly Glomus versiforme) and its bacterial endosymbionts.</title>
        <authorList>
            <person name="Sun X."/>
            <person name="Fei Z."/>
            <person name="Harrison M."/>
        </authorList>
    </citation>
    <scope>NUCLEOTIDE SEQUENCE [LARGE SCALE GENOMIC DNA]</scope>
    <source>
        <strain evidence="2 3">IT104</strain>
    </source>
</reference>
<evidence type="ECO:0000313" key="3">
    <source>
        <dbReference type="Proteomes" id="UP000266861"/>
    </source>
</evidence>
<comment type="caution">
    <text evidence="2">The sequence shown here is derived from an EMBL/GenBank/DDBJ whole genome shotgun (WGS) entry which is preliminary data.</text>
</comment>
<dbReference type="EMBL" id="PQFF01000052">
    <property type="protein sequence ID" value="RHZ86053.1"/>
    <property type="molecule type" value="Genomic_DNA"/>
</dbReference>
<dbReference type="PANTHER" id="PTHR21021:SF16">
    <property type="entry name" value="TIP41-LIKE PROTEIN"/>
    <property type="match status" value="1"/>
</dbReference>
<comment type="similarity">
    <text evidence="1">Belongs to the TIP41 family.</text>
</comment>
<dbReference type="STRING" id="1348612.A0A397JM96"/>
<protein>
    <recommendedName>
        <fullName evidence="4">TIP41-like protein</fullName>
    </recommendedName>
</protein>
<evidence type="ECO:0000313" key="2">
    <source>
        <dbReference type="EMBL" id="RHZ86053.1"/>
    </source>
</evidence>
<dbReference type="PANTHER" id="PTHR21021">
    <property type="entry name" value="GAF/PUTATIVE CYTOSKELETAL PROTEIN"/>
    <property type="match status" value="1"/>
</dbReference>
<name>A0A397JM96_9GLOM</name>
<dbReference type="AlphaFoldDB" id="A0A397JM96"/>